<dbReference type="GO" id="GO:0004822">
    <property type="term" value="F:isoleucine-tRNA ligase activity"/>
    <property type="evidence" value="ECO:0007669"/>
    <property type="project" value="UniProtKB-EC"/>
</dbReference>
<evidence type="ECO:0000256" key="3">
    <source>
        <dbReference type="ARBA" id="ARBA00022840"/>
    </source>
</evidence>
<accession>A0A075HVF4</accession>
<dbReference type="GO" id="GO:0005524">
    <property type="term" value="F:ATP binding"/>
    <property type="evidence" value="ECO:0007669"/>
    <property type="project" value="UniProtKB-KW"/>
</dbReference>
<organism evidence="7">
    <name type="scientific">uncultured marine group II/III euryarchaeote KM3_87_C01</name>
    <dbReference type="NCBI Taxonomy" id="1456531"/>
    <lineage>
        <taxon>Archaea</taxon>
        <taxon>Methanobacteriati</taxon>
        <taxon>Methanobacteriota</taxon>
        <taxon>environmental samples</taxon>
    </lineage>
</organism>
<reference evidence="7" key="1">
    <citation type="journal article" date="2014" name="Genome Biol. Evol.">
        <title>Pangenome evidence for extensive interdomain horizontal transfer affecting lineage core and shell genes in uncultured planktonic thaumarchaeota and euryarchaeota.</title>
        <authorList>
            <person name="Deschamps P."/>
            <person name="Zivanovic Y."/>
            <person name="Moreira D."/>
            <person name="Rodriguez-Valera F."/>
            <person name="Lopez-Garcia P."/>
        </authorList>
    </citation>
    <scope>NUCLEOTIDE SEQUENCE</scope>
</reference>
<dbReference type="PANTHER" id="PTHR42780:SF1">
    <property type="entry name" value="ISOLEUCINE--TRNA LIGASE, CYTOPLASMIC"/>
    <property type="match status" value="1"/>
</dbReference>
<dbReference type="PANTHER" id="PTHR42780">
    <property type="entry name" value="SOLEUCYL-TRNA SYNTHETASE"/>
    <property type="match status" value="1"/>
</dbReference>
<dbReference type="CDD" id="cd07961">
    <property type="entry name" value="Anticodon_Ia_Ile_ABEc"/>
    <property type="match status" value="1"/>
</dbReference>
<gene>
    <name evidence="7" type="primary">IARS</name>
    <name evidence="7" type="synonym">ileS</name>
</gene>
<dbReference type="AlphaFoldDB" id="A0A075HVF4"/>
<keyword evidence="4" id="KW-0648">Protein biosynthesis</keyword>
<protein>
    <submittedName>
        <fullName evidence="7">Isoleucyl-tRNA synthetase (IARS, ileS)</fullName>
        <ecNumber evidence="7">6.1.1.5</ecNumber>
    </submittedName>
</protein>
<dbReference type="GO" id="GO:0006428">
    <property type="term" value="P:isoleucyl-tRNA aminoacylation"/>
    <property type="evidence" value="ECO:0007669"/>
    <property type="project" value="TreeGrafter"/>
</dbReference>
<keyword evidence="1 7" id="KW-0436">Ligase</keyword>
<evidence type="ECO:0000256" key="2">
    <source>
        <dbReference type="ARBA" id="ARBA00022741"/>
    </source>
</evidence>
<feature type="domain" description="Methionyl/Valyl/Leucyl/Isoleucyl-tRNA synthetase anticodon-binding" evidence="6">
    <location>
        <begin position="39"/>
        <end position="188"/>
    </location>
</feature>
<dbReference type="GO" id="GO:0000049">
    <property type="term" value="F:tRNA binding"/>
    <property type="evidence" value="ECO:0007669"/>
    <property type="project" value="InterPro"/>
</dbReference>
<proteinExistence type="predicted"/>
<dbReference type="InterPro" id="IPR033709">
    <property type="entry name" value="Anticodon_Ile_ABEc"/>
</dbReference>
<name>A0A075HVF4_9EURY</name>
<dbReference type="EMBL" id="KF901141">
    <property type="protein sequence ID" value="AIF19570.1"/>
    <property type="molecule type" value="Genomic_DNA"/>
</dbReference>
<sequence length="397" mass="44609">MFLTLWNVYRFHADYAAMDGFDPDEESGFVAIADRSPLDRWVLSKASVMAESYHQYFEDWDFHKAGRALEDFVVTDLSNWYVRRSRRRLWSESDSEDKRACQHTLHEVLLLVCKLMAPVSPFMPDVIHRALAGSSVHLADWPVGSEIVEAFLPPRDYTLEQQMELVRTLAESGRRIRVENNRRQRLPCRYGWIVGGPDLSDFHDVLAEELNVEELLTEDDLDAFQRIVLEPNRKSLGAKCRSDLPAVLAKLETADPDSLLLEIEAGIAAIAGYGITMDDIEVRRTEKRGYAAATLSGDDFGDVSLVLDMDLNEGLMSRGLARDVIRRIQSKRKELDLEVEEGIILSVWIDGAELAEDDWAHVQSETRSTTASLNGGVAPSGADSFEVDGTKVTFTVG</sequence>
<evidence type="ECO:0000256" key="1">
    <source>
        <dbReference type="ARBA" id="ARBA00022598"/>
    </source>
</evidence>
<keyword evidence="2" id="KW-0547">Nucleotide-binding</keyword>
<dbReference type="SUPFAM" id="SSF47323">
    <property type="entry name" value="Anticodon-binding domain of a subclass of class I aminoacyl-tRNA synthetases"/>
    <property type="match status" value="1"/>
</dbReference>
<dbReference type="Gene3D" id="1.10.730.10">
    <property type="entry name" value="Isoleucyl-tRNA Synthetase, Domain 1"/>
    <property type="match status" value="1"/>
</dbReference>
<keyword evidence="3" id="KW-0067">ATP-binding</keyword>
<evidence type="ECO:0000256" key="4">
    <source>
        <dbReference type="ARBA" id="ARBA00022917"/>
    </source>
</evidence>
<evidence type="ECO:0000256" key="5">
    <source>
        <dbReference type="ARBA" id="ARBA00023146"/>
    </source>
</evidence>
<evidence type="ECO:0000313" key="7">
    <source>
        <dbReference type="EMBL" id="AIF19570.1"/>
    </source>
</evidence>
<dbReference type="InterPro" id="IPR023586">
    <property type="entry name" value="Ile-tRNA-ligase_type2"/>
</dbReference>
<dbReference type="InterPro" id="IPR013155">
    <property type="entry name" value="M/V/L/I-tRNA-synth_anticd-bd"/>
</dbReference>
<dbReference type="EC" id="6.1.1.5" evidence="7"/>
<dbReference type="InterPro" id="IPR009080">
    <property type="entry name" value="tRNAsynth_Ia_anticodon-bd"/>
</dbReference>
<dbReference type="Pfam" id="PF08264">
    <property type="entry name" value="Anticodon_1"/>
    <property type="match status" value="1"/>
</dbReference>
<evidence type="ECO:0000259" key="6">
    <source>
        <dbReference type="Pfam" id="PF08264"/>
    </source>
</evidence>
<dbReference type="Pfam" id="PF19302">
    <property type="entry name" value="DUF5915"/>
    <property type="match status" value="1"/>
</dbReference>
<keyword evidence="5 7" id="KW-0030">Aminoacyl-tRNA synthetase</keyword>